<feature type="transmembrane region" description="Helical" evidence="7">
    <location>
        <begin position="154"/>
        <end position="175"/>
    </location>
</feature>
<evidence type="ECO:0000256" key="5">
    <source>
        <dbReference type="ARBA" id="ARBA00038359"/>
    </source>
</evidence>
<dbReference type="InterPro" id="IPR049326">
    <property type="entry name" value="Rhodopsin_dom_fungi"/>
</dbReference>
<proteinExistence type="inferred from homology"/>
<evidence type="ECO:0000259" key="8">
    <source>
        <dbReference type="Pfam" id="PF20684"/>
    </source>
</evidence>
<evidence type="ECO:0000256" key="6">
    <source>
        <dbReference type="SAM" id="MobiDB-lite"/>
    </source>
</evidence>
<protein>
    <recommendedName>
        <fullName evidence="8">Rhodopsin domain-containing protein</fullName>
    </recommendedName>
</protein>
<keyword evidence="3 7" id="KW-1133">Transmembrane helix</keyword>
<feature type="transmembrane region" description="Helical" evidence="7">
    <location>
        <begin position="27"/>
        <end position="48"/>
    </location>
</feature>
<evidence type="ECO:0000256" key="1">
    <source>
        <dbReference type="ARBA" id="ARBA00004141"/>
    </source>
</evidence>
<organism evidence="9 10">
    <name type="scientific">Rhynchosporium agropyri</name>
    <dbReference type="NCBI Taxonomy" id="914238"/>
    <lineage>
        <taxon>Eukaryota</taxon>
        <taxon>Fungi</taxon>
        <taxon>Dikarya</taxon>
        <taxon>Ascomycota</taxon>
        <taxon>Pezizomycotina</taxon>
        <taxon>Leotiomycetes</taxon>
        <taxon>Helotiales</taxon>
        <taxon>Ploettnerulaceae</taxon>
        <taxon>Rhynchosporium</taxon>
    </lineage>
</organism>
<comment type="similarity">
    <text evidence="5">Belongs to the SAT4 family.</text>
</comment>
<evidence type="ECO:0000313" key="9">
    <source>
        <dbReference type="EMBL" id="CZS95738.1"/>
    </source>
</evidence>
<gene>
    <name evidence="9" type="ORF">RAG0_05305</name>
</gene>
<keyword evidence="2 7" id="KW-0812">Transmembrane</keyword>
<feature type="transmembrane region" description="Helical" evidence="7">
    <location>
        <begin position="235"/>
        <end position="254"/>
    </location>
</feature>
<dbReference type="OrthoDB" id="5401779at2759"/>
<dbReference type="InterPro" id="IPR052337">
    <property type="entry name" value="SAT4-like"/>
</dbReference>
<dbReference type="Pfam" id="PF20684">
    <property type="entry name" value="Fung_rhodopsin"/>
    <property type="match status" value="1"/>
</dbReference>
<accession>A0A1E1KCG1</accession>
<evidence type="ECO:0000256" key="4">
    <source>
        <dbReference type="ARBA" id="ARBA00023136"/>
    </source>
</evidence>
<sequence length="397" mass="44187">MDTSYIDTVLAGSDIDPNDHSSMSRSIIWTSSVLYAIVLSLAILRIIVRTKLRAPRTATFHPRAFGWDDYLIMGATVATGCLAVFSIVGANLGLGKHIMDILRDHNDPKLEATQRIVLLTYGCWMSYAVANALTKLSIIASCLRIFLNPFFRSFMWFMVVVVTLQGIASVFTIIFECDPAPSSWDWTVKRKSCIDIQGFFVSISIFNVLTDFAILVAPAFCFWKIQMARKKKVELIALYSIGLVGCLFGLFRLGKLGGLKSLNITYTGALPLNNSMAEISFGIICACIPPLRPALRQILQGFQLAKLPSSVTKDTPANTPEVIDTPCFEHKRRPTESRIEETGSRLVYIQNNIELEEFDEGPYRQYMGSSMTSLRPTPSESSTIHERGSATSVKFYV</sequence>
<name>A0A1E1KCG1_9HELO</name>
<feature type="transmembrane region" description="Helical" evidence="7">
    <location>
        <begin position="199"/>
        <end position="223"/>
    </location>
</feature>
<evidence type="ECO:0000256" key="2">
    <source>
        <dbReference type="ARBA" id="ARBA00022692"/>
    </source>
</evidence>
<dbReference type="PANTHER" id="PTHR33048">
    <property type="entry name" value="PTH11-LIKE INTEGRAL MEMBRANE PROTEIN (AFU_ORTHOLOGUE AFUA_5G11245)"/>
    <property type="match status" value="1"/>
</dbReference>
<dbReference type="PANTHER" id="PTHR33048:SF47">
    <property type="entry name" value="INTEGRAL MEMBRANE PROTEIN-RELATED"/>
    <property type="match status" value="1"/>
</dbReference>
<evidence type="ECO:0000313" key="10">
    <source>
        <dbReference type="Proteomes" id="UP000178912"/>
    </source>
</evidence>
<dbReference type="AlphaFoldDB" id="A0A1E1KCG1"/>
<keyword evidence="4 7" id="KW-0472">Membrane</keyword>
<evidence type="ECO:0000256" key="7">
    <source>
        <dbReference type="SAM" id="Phobius"/>
    </source>
</evidence>
<feature type="compositionally biased region" description="Polar residues" evidence="6">
    <location>
        <begin position="369"/>
        <end position="382"/>
    </location>
</feature>
<reference evidence="10" key="1">
    <citation type="submission" date="2016-03" db="EMBL/GenBank/DDBJ databases">
        <authorList>
            <person name="Guldener U."/>
        </authorList>
    </citation>
    <scope>NUCLEOTIDE SEQUENCE [LARGE SCALE GENOMIC DNA]</scope>
    <source>
        <strain evidence="10">04CH-RAC-A.6.1</strain>
    </source>
</reference>
<dbReference type="Proteomes" id="UP000178912">
    <property type="component" value="Unassembled WGS sequence"/>
</dbReference>
<dbReference type="GO" id="GO:0016020">
    <property type="term" value="C:membrane"/>
    <property type="evidence" value="ECO:0007669"/>
    <property type="project" value="UniProtKB-SubCell"/>
</dbReference>
<feature type="transmembrane region" description="Helical" evidence="7">
    <location>
        <begin position="69"/>
        <end position="92"/>
    </location>
</feature>
<dbReference type="EMBL" id="FJUX01000023">
    <property type="protein sequence ID" value="CZS95738.1"/>
    <property type="molecule type" value="Genomic_DNA"/>
</dbReference>
<feature type="domain" description="Rhodopsin" evidence="8">
    <location>
        <begin position="61"/>
        <end position="296"/>
    </location>
</feature>
<comment type="subcellular location">
    <subcellularLocation>
        <location evidence="1">Membrane</location>
        <topology evidence="1">Multi-pass membrane protein</topology>
    </subcellularLocation>
</comment>
<keyword evidence="10" id="KW-1185">Reference proteome</keyword>
<evidence type="ECO:0000256" key="3">
    <source>
        <dbReference type="ARBA" id="ARBA00022989"/>
    </source>
</evidence>
<feature type="region of interest" description="Disordered" evidence="6">
    <location>
        <begin position="369"/>
        <end position="391"/>
    </location>
</feature>